<evidence type="ECO:0000313" key="3">
    <source>
        <dbReference type="Proteomes" id="UP000092445"/>
    </source>
</evidence>
<dbReference type="EnsemblMetazoa" id="GPAI033500-RA">
    <property type="protein sequence ID" value="GPAI033500-PA"/>
    <property type="gene ID" value="GPAI033500"/>
</dbReference>
<feature type="compositionally biased region" description="Polar residues" evidence="1">
    <location>
        <begin position="82"/>
        <end position="91"/>
    </location>
</feature>
<sequence>MRHTLMTEDQEIEQLYMNTQPEYLWYIRHRDFNRLAELMELASDLEAIPTGNASRVIPREVNRESQTGARRRDPPNNGARAPNQSKVNGPVSQHRKAIGKTALEGPTSTGRFRKAEDNRAALGSSANGGRVPCPMALR</sequence>
<proteinExistence type="predicted"/>
<reference evidence="2" key="2">
    <citation type="submission" date="2020-05" db="UniProtKB">
        <authorList>
            <consortium name="EnsemblMetazoa"/>
        </authorList>
    </citation>
    <scope>IDENTIFICATION</scope>
    <source>
        <strain evidence="2">IAEA</strain>
    </source>
</reference>
<dbReference type="VEuPathDB" id="VectorBase:GPAI033500"/>
<accession>A0A1B0A3N7</accession>
<protein>
    <submittedName>
        <fullName evidence="2">Uncharacterized protein</fullName>
    </submittedName>
</protein>
<reference evidence="3" key="1">
    <citation type="submission" date="2014-03" db="EMBL/GenBank/DDBJ databases">
        <authorList>
            <person name="Aksoy S."/>
            <person name="Warren W."/>
            <person name="Wilson R.K."/>
        </authorList>
    </citation>
    <scope>NUCLEOTIDE SEQUENCE [LARGE SCALE GENOMIC DNA]</scope>
    <source>
        <strain evidence="3">IAEA</strain>
    </source>
</reference>
<evidence type="ECO:0000313" key="2">
    <source>
        <dbReference type="EnsemblMetazoa" id="GPAI033500-PA"/>
    </source>
</evidence>
<dbReference type="Proteomes" id="UP000092445">
    <property type="component" value="Unassembled WGS sequence"/>
</dbReference>
<evidence type="ECO:0000256" key="1">
    <source>
        <dbReference type="SAM" id="MobiDB-lite"/>
    </source>
</evidence>
<keyword evidence="3" id="KW-1185">Reference proteome</keyword>
<dbReference type="AlphaFoldDB" id="A0A1B0A3N7"/>
<feature type="region of interest" description="Disordered" evidence="1">
    <location>
        <begin position="50"/>
        <end position="138"/>
    </location>
</feature>
<name>A0A1B0A3N7_GLOPL</name>
<organism evidence="2 3">
    <name type="scientific">Glossina pallidipes</name>
    <name type="common">Tsetse fly</name>
    <dbReference type="NCBI Taxonomy" id="7398"/>
    <lineage>
        <taxon>Eukaryota</taxon>
        <taxon>Metazoa</taxon>
        <taxon>Ecdysozoa</taxon>
        <taxon>Arthropoda</taxon>
        <taxon>Hexapoda</taxon>
        <taxon>Insecta</taxon>
        <taxon>Pterygota</taxon>
        <taxon>Neoptera</taxon>
        <taxon>Endopterygota</taxon>
        <taxon>Diptera</taxon>
        <taxon>Brachycera</taxon>
        <taxon>Muscomorpha</taxon>
        <taxon>Hippoboscoidea</taxon>
        <taxon>Glossinidae</taxon>
        <taxon>Glossina</taxon>
    </lineage>
</organism>